<dbReference type="Proteomes" id="UP000182444">
    <property type="component" value="Chromosome 1F"/>
</dbReference>
<keyword evidence="1" id="KW-1133">Transmembrane helix</keyword>
<evidence type="ECO:0000313" key="2">
    <source>
        <dbReference type="EMBL" id="AOW07899.1"/>
    </source>
</evidence>
<proteinExistence type="predicted"/>
<name>A0A1D8NQM6_YARLL</name>
<dbReference type="PANTHER" id="PTHR42077:SF1">
    <property type="entry name" value="YALI0F30239P"/>
    <property type="match status" value="1"/>
</dbReference>
<dbReference type="VEuPathDB" id="FungiDB:YALI0_F30239g"/>
<dbReference type="GeneID" id="2908957"/>
<reference evidence="2 3" key="1">
    <citation type="journal article" date="2016" name="PLoS ONE">
        <title>Sequence Assembly of Yarrowia lipolytica Strain W29/CLIB89 Shows Transposable Element Diversity.</title>
        <authorList>
            <person name="Magnan C."/>
            <person name="Yu J."/>
            <person name="Chang I."/>
            <person name="Jahn E."/>
            <person name="Kanomata Y."/>
            <person name="Wu J."/>
            <person name="Zeller M."/>
            <person name="Oakes M."/>
            <person name="Baldi P."/>
            <person name="Sandmeyer S."/>
        </authorList>
    </citation>
    <scope>NUCLEOTIDE SEQUENCE [LARGE SCALE GENOMIC DNA]</scope>
    <source>
        <strain evidence="3">CLIB89(W29)</strain>
    </source>
</reference>
<gene>
    <name evidence="2" type="ORF">YALI1_F37808g</name>
</gene>
<organism evidence="2 3">
    <name type="scientific">Yarrowia lipolytica</name>
    <name type="common">Candida lipolytica</name>
    <dbReference type="NCBI Taxonomy" id="4952"/>
    <lineage>
        <taxon>Eukaryota</taxon>
        <taxon>Fungi</taxon>
        <taxon>Dikarya</taxon>
        <taxon>Ascomycota</taxon>
        <taxon>Saccharomycotina</taxon>
        <taxon>Dipodascomycetes</taxon>
        <taxon>Dipodascales</taxon>
        <taxon>Dipodascales incertae sedis</taxon>
        <taxon>Yarrowia</taxon>
    </lineage>
</organism>
<dbReference type="KEGG" id="yli:2908957"/>
<dbReference type="AlphaFoldDB" id="A0A1D8NQM6"/>
<evidence type="ECO:0000313" key="3">
    <source>
        <dbReference type="Proteomes" id="UP000182444"/>
    </source>
</evidence>
<dbReference type="RefSeq" id="XP_506041.2">
    <property type="nucleotide sequence ID" value="XM_506041.3"/>
</dbReference>
<dbReference type="PANTHER" id="PTHR42077">
    <property type="entry name" value="YALI0F30239P"/>
    <property type="match status" value="1"/>
</dbReference>
<accession>A0A1D8NQM6</accession>
<keyword evidence="1" id="KW-0812">Transmembrane</keyword>
<feature type="transmembrane region" description="Helical" evidence="1">
    <location>
        <begin position="192"/>
        <end position="216"/>
    </location>
</feature>
<sequence length="287" mass="32920">MNSLVRSVVHVLLHCTAVRALSLWLCFAVRLGLHKNQSLVYLWNEPSEDYRTCTRTCTRTLLIQTSSITLQLSPLSYSQRESFTTISQTTSHQNFRYTLNRHHTSELGSSTYCSQRHHLYYDTILQHTHTHTHTMGIKDWLLSTERGETVDRAREMLSEEEAMRRYEELVKAGFLDSKLAPSVSTFARVRSLLLIFLAVGIVAGVIYVSWVVYLGFKATVKEGLQRHHIKVSRDGAQVEVKNVTQERMIEKATKKGLRAWERSDAWMASSVAVQHANEREAARKRNA</sequence>
<keyword evidence="1" id="KW-0472">Membrane</keyword>
<dbReference type="VEuPathDB" id="FungiDB:YALI1_F37808g"/>
<dbReference type="EMBL" id="CP017558">
    <property type="protein sequence ID" value="AOW07899.1"/>
    <property type="molecule type" value="Genomic_DNA"/>
</dbReference>
<evidence type="ECO:0000256" key="1">
    <source>
        <dbReference type="SAM" id="Phobius"/>
    </source>
</evidence>
<protein>
    <submittedName>
        <fullName evidence="2">Uncharacterized protein</fullName>
    </submittedName>
</protein>